<feature type="signal peptide" evidence="1">
    <location>
        <begin position="1"/>
        <end position="23"/>
    </location>
</feature>
<evidence type="ECO:0008006" key="4">
    <source>
        <dbReference type="Google" id="ProtNLM"/>
    </source>
</evidence>
<evidence type="ECO:0000313" key="3">
    <source>
        <dbReference type="Proteomes" id="UP000011135"/>
    </source>
</evidence>
<organism evidence="2 3">
    <name type="scientific">Fulvivirga imtechensis AK7</name>
    <dbReference type="NCBI Taxonomy" id="1237149"/>
    <lineage>
        <taxon>Bacteria</taxon>
        <taxon>Pseudomonadati</taxon>
        <taxon>Bacteroidota</taxon>
        <taxon>Cytophagia</taxon>
        <taxon>Cytophagales</taxon>
        <taxon>Fulvivirgaceae</taxon>
        <taxon>Fulvivirga</taxon>
    </lineage>
</organism>
<keyword evidence="3" id="KW-1185">Reference proteome</keyword>
<dbReference type="EMBL" id="AMZN01000050">
    <property type="protein sequence ID" value="ELR70708.1"/>
    <property type="molecule type" value="Genomic_DNA"/>
</dbReference>
<evidence type="ECO:0000313" key="2">
    <source>
        <dbReference type="EMBL" id="ELR70708.1"/>
    </source>
</evidence>
<dbReference type="AlphaFoldDB" id="L8JR92"/>
<accession>L8JR92</accession>
<proteinExistence type="predicted"/>
<keyword evidence="1" id="KW-0732">Signal</keyword>
<evidence type="ECO:0000256" key="1">
    <source>
        <dbReference type="SAM" id="SignalP"/>
    </source>
</evidence>
<reference evidence="2 3" key="1">
    <citation type="submission" date="2012-12" db="EMBL/GenBank/DDBJ databases">
        <title>Genome assembly of Fulvivirga imtechensis AK7.</title>
        <authorList>
            <person name="Nupur N."/>
            <person name="Khatri I."/>
            <person name="Kumar R."/>
            <person name="Subramanian S."/>
            <person name="Pinnaka A."/>
        </authorList>
    </citation>
    <scope>NUCLEOTIDE SEQUENCE [LARGE SCALE GENOMIC DNA]</scope>
    <source>
        <strain evidence="2 3">AK7</strain>
    </source>
</reference>
<protein>
    <recommendedName>
        <fullName evidence="4">Outer membrane protein beta-barrel domain-containing protein</fullName>
    </recommendedName>
</protein>
<dbReference type="STRING" id="1237149.C900_03481"/>
<gene>
    <name evidence="2" type="ORF">C900_03481</name>
</gene>
<sequence>MLSTLRYLAFILLCLLLADHAMAQKHKMKPFYKGRYKSIRVSKSKARVVCPIFEQSKYPYQGIGIKLGDPFAVTYKFYATKNFAIALDFGSAASGLYNKYHRENFPLYTETDTLGSSQNISYLGHKVKTEWVGEGKLLYHHDASKLLKGLQWYLGAGWQWRKLNIDYEFFLEISPNENEIGLFNVDRFTMGPTGVLGLEYAYFELPISAFLEVEVFKDVLEDPQWIRFQGGVGLRYVF</sequence>
<comment type="caution">
    <text evidence="2">The sequence shown here is derived from an EMBL/GenBank/DDBJ whole genome shotgun (WGS) entry which is preliminary data.</text>
</comment>
<dbReference type="Proteomes" id="UP000011135">
    <property type="component" value="Unassembled WGS sequence"/>
</dbReference>
<name>L8JR92_9BACT</name>
<feature type="chain" id="PRO_5003994154" description="Outer membrane protein beta-barrel domain-containing protein" evidence="1">
    <location>
        <begin position="24"/>
        <end position="238"/>
    </location>
</feature>